<dbReference type="Proteomes" id="UP000249177">
    <property type="component" value="Unassembled WGS sequence"/>
</dbReference>
<comment type="caution">
    <text evidence="2">The sequence shown here is derived from an EMBL/GenBank/DDBJ whole genome shotgun (WGS) entry which is preliminary data.</text>
</comment>
<gene>
    <name evidence="2" type="ORF">DOS84_02255</name>
</gene>
<evidence type="ECO:0000313" key="3">
    <source>
        <dbReference type="Proteomes" id="UP000249177"/>
    </source>
</evidence>
<sequence>MKGKIIFFSIVMLALTSKGFAQAKPNMPKSIVSTSASLRTYYDDKTLRAMSKGELVELYIERMKVIVKTLPHIALATKPGVTMTDLGIPDDADNRKALDLETEATQTYIEITVNFLRKMLPYADKNQLVTMVLFYEQTLKSLHEVEQQ</sequence>
<keyword evidence="3" id="KW-1185">Reference proteome</keyword>
<dbReference type="AlphaFoldDB" id="A0A2W7UJR4"/>
<accession>A0A2W7UJR4</accession>
<name>A0A2W7UJR4_9FLAO</name>
<keyword evidence="1" id="KW-0732">Signal</keyword>
<protein>
    <submittedName>
        <fullName evidence="2">Uncharacterized protein</fullName>
    </submittedName>
</protein>
<dbReference type="RefSeq" id="WP_111408474.1">
    <property type="nucleotide sequence ID" value="NZ_QKXH01000001.1"/>
</dbReference>
<feature type="signal peptide" evidence="1">
    <location>
        <begin position="1"/>
        <end position="23"/>
    </location>
</feature>
<organism evidence="2 3">
    <name type="scientific">Flavobacterium aquariorum</name>
    <dbReference type="NCBI Taxonomy" id="2217670"/>
    <lineage>
        <taxon>Bacteria</taxon>
        <taxon>Pseudomonadati</taxon>
        <taxon>Bacteroidota</taxon>
        <taxon>Flavobacteriia</taxon>
        <taxon>Flavobacteriales</taxon>
        <taxon>Flavobacteriaceae</taxon>
        <taxon>Flavobacterium</taxon>
    </lineage>
</organism>
<evidence type="ECO:0000256" key="1">
    <source>
        <dbReference type="SAM" id="SignalP"/>
    </source>
</evidence>
<dbReference type="OrthoDB" id="1161684at2"/>
<feature type="chain" id="PRO_5015850950" evidence="1">
    <location>
        <begin position="24"/>
        <end position="148"/>
    </location>
</feature>
<proteinExistence type="predicted"/>
<reference evidence="2 3" key="1">
    <citation type="submission" date="2018-06" db="EMBL/GenBank/DDBJ databases">
        <title>Flavobacterium sp IMCC34762, genome.</title>
        <authorList>
            <person name="Joung Y."/>
            <person name="Cho J."/>
            <person name="Song J."/>
        </authorList>
    </citation>
    <scope>NUCLEOTIDE SEQUENCE [LARGE SCALE GENOMIC DNA]</scope>
    <source>
        <strain evidence="2 3">IMCC34762</strain>
    </source>
</reference>
<evidence type="ECO:0000313" key="2">
    <source>
        <dbReference type="EMBL" id="PZX95407.1"/>
    </source>
</evidence>
<dbReference type="EMBL" id="QKXH01000001">
    <property type="protein sequence ID" value="PZX95407.1"/>
    <property type="molecule type" value="Genomic_DNA"/>
</dbReference>